<evidence type="ECO:0000313" key="6">
    <source>
        <dbReference type="Proteomes" id="UP000507470"/>
    </source>
</evidence>
<keyword evidence="2" id="KW-1015">Disulfide bond</keyword>
<dbReference type="OrthoDB" id="6055967at2759"/>
<dbReference type="SMART" id="SM00042">
    <property type="entry name" value="CUB"/>
    <property type="match status" value="1"/>
</dbReference>
<evidence type="ECO:0000256" key="2">
    <source>
        <dbReference type="ARBA" id="ARBA00023157"/>
    </source>
</evidence>
<name>A0A6J8CKB5_MYTCO</name>
<keyword evidence="1" id="KW-0677">Repeat</keyword>
<protein>
    <submittedName>
        <fullName evidence="5">CUBN</fullName>
    </submittedName>
</protein>
<evidence type="ECO:0000256" key="3">
    <source>
        <dbReference type="PROSITE-ProRule" id="PRU00059"/>
    </source>
</evidence>
<dbReference type="InterPro" id="IPR000859">
    <property type="entry name" value="CUB_dom"/>
</dbReference>
<dbReference type="PROSITE" id="PS01180">
    <property type="entry name" value="CUB"/>
    <property type="match status" value="1"/>
</dbReference>
<reference evidence="5 6" key="1">
    <citation type="submission" date="2020-06" db="EMBL/GenBank/DDBJ databases">
        <authorList>
            <person name="Li R."/>
            <person name="Bekaert M."/>
        </authorList>
    </citation>
    <scope>NUCLEOTIDE SEQUENCE [LARGE SCALE GENOMIC DNA]</scope>
    <source>
        <strain evidence="6">wild</strain>
    </source>
</reference>
<dbReference type="SUPFAM" id="SSF49854">
    <property type="entry name" value="Spermadhesin, CUB domain"/>
    <property type="match status" value="1"/>
</dbReference>
<dbReference type="PANTHER" id="PTHR24251:SF37">
    <property type="entry name" value="CUB DOMAIN-CONTAINING PROTEIN"/>
    <property type="match status" value="1"/>
</dbReference>
<sequence length="153" mass="17626">MTSTCGGTLNGPVGSFTSPNYPSDYCNNQNCYYNITVEEGYTMMVIFTTLHLEIDSDEAIDYVKVYTLINALEREEIVYLNVGLTIDYIVSSIKAFIRGKRTIIQVNKHKYISDKNTFEIEDLIDYRQIEDVEEFLVQLKRVSCRQENMGTTE</sequence>
<organism evidence="5 6">
    <name type="scientific">Mytilus coruscus</name>
    <name type="common">Sea mussel</name>
    <dbReference type="NCBI Taxonomy" id="42192"/>
    <lineage>
        <taxon>Eukaryota</taxon>
        <taxon>Metazoa</taxon>
        <taxon>Spiralia</taxon>
        <taxon>Lophotrochozoa</taxon>
        <taxon>Mollusca</taxon>
        <taxon>Bivalvia</taxon>
        <taxon>Autobranchia</taxon>
        <taxon>Pteriomorphia</taxon>
        <taxon>Mytilida</taxon>
        <taxon>Mytiloidea</taxon>
        <taxon>Mytilidae</taxon>
        <taxon>Mytilinae</taxon>
        <taxon>Mytilus</taxon>
    </lineage>
</organism>
<dbReference type="PANTHER" id="PTHR24251">
    <property type="entry name" value="OVOCHYMASE-RELATED"/>
    <property type="match status" value="1"/>
</dbReference>
<comment type="caution">
    <text evidence="3">Lacks conserved residue(s) required for the propagation of feature annotation.</text>
</comment>
<gene>
    <name evidence="5" type="ORF">MCOR_30367</name>
</gene>
<dbReference type="AlphaFoldDB" id="A0A6J8CKB5"/>
<dbReference type="InterPro" id="IPR035914">
    <property type="entry name" value="Sperma_CUB_dom_sf"/>
</dbReference>
<dbReference type="Pfam" id="PF00431">
    <property type="entry name" value="CUB"/>
    <property type="match status" value="1"/>
</dbReference>
<evidence type="ECO:0000313" key="5">
    <source>
        <dbReference type="EMBL" id="CAC5395729.1"/>
    </source>
</evidence>
<dbReference type="EMBL" id="CACVKT020005564">
    <property type="protein sequence ID" value="CAC5395729.1"/>
    <property type="molecule type" value="Genomic_DNA"/>
</dbReference>
<accession>A0A6J8CKB5</accession>
<dbReference type="CDD" id="cd00041">
    <property type="entry name" value="CUB"/>
    <property type="match status" value="1"/>
</dbReference>
<keyword evidence="6" id="KW-1185">Reference proteome</keyword>
<feature type="domain" description="CUB" evidence="4">
    <location>
        <begin position="5"/>
        <end position="66"/>
    </location>
</feature>
<evidence type="ECO:0000256" key="1">
    <source>
        <dbReference type="ARBA" id="ARBA00022737"/>
    </source>
</evidence>
<evidence type="ECO:0000259" key="4">
    <source>
        <dbReference type="PROSITE" id="PS01180"/>
    </source>
</evidence>
<proteinExistence type="predicted"/>
<dbReference type="Gene3D" id="2.60.120.290">
    <property type="entry name" value="Spermadhesin, CUB domain"/>
    <property type="match status" value="1"/>
</dbReference>
<dbReference type="Proteomes" id="UP000507470">
    <property type="component" value="Unassembled WGS sequence"/>
</dbReference>